<feature type="region of interest" description="Disordered" evidence="1">
    <location>
        <begin position="394"/>
        <end position="419"/>
    </location>
</feature>
<feature type="compositionally biased region" description="Low complexity" evidence="1">
    <location>
        <begin position="210"/>
        <end position="223"/>
    </location>
</feature>
<accession>A0A7R9BDL6</accession>
<organism evidence="2">
    <name type="scientific">Notodromas monacha</name>
    <dbReference type="NCBI Taxonomy" id="399045"/>
    <lineage>
        <taxon>Eukaryota</taxon>
        <taxon>Metazoa</taxon>
        <taxon>Ecdysozoa</taxon>
        <taxon>Arthropoda</taxon>
        <taxon>Crustacea</taxon>
        <taxon>Oligostraca</taxon>
        <taxon>Ostracoda</taxon>
        <taxon>Podocopa</taxon>
        <taxon>Podocopida</taxon>
        <taxon>Cypridocopina</taxon>
        <taxon>Cypridoidea</taxon>
        <taxon>Cyprididae</taxon>
        <taxon>Notodromas</taxon>
    </lineage>
</organism>
<keyword evidence="3" id="KW-1185">Reference proteome</keyword>
<protein>
    <submittedName>
        <fullName evidence="2">Uncharacterized protein</fullName>
    </submittedName>
</protein>
<feature type="region of interest" description="Disordered" evidence="1">
    <location>
        <begin position="831"/>
        <end position="851"/>
    </location>
</feature>
<gene>
    <name evidence="2" type="ORF">NMOB1V02_LOCUS475</name>
</gene>
<feature type="compositionally biased region" description="Low complexity" evidence="1">
    <location>
        <begin position="976"/>
        <end position="985"/>
    </location>
</feature>
<dbReference type="AlphaFoldDB" id="A0A7R9BDL6"/>
<dbReference type="Proteomes" id="UP000678499">
    <property type="component" value="Unassembled WGS sequence"/>
</dbReference>
<evidence type="ECO:0000313" key="2">
    <source>
        <dbReference type="EMBL" id="CAD7272546.1"/>
    </source>
</evidence>
<feature type="region of interest" description="Disordered" evidence="1">
    <location>
        <begin position="1009"/>
        <end position="1080"/>
    </location>
</feature>
<name>A0A7R9BDL6_9CRUS</name>
<feature type="compositionally biased region" description="Basic and acidic residues" evidence="1">
    <location>
        <begin position="123"/>
        <end position="137"/>
    </location>
</feature>
<feature type="region of interest" description="Disordered" evidence="1">
    <location>
        <begin position="172"/>
        <end position="243"/>
    </location>
</feature>
<feature type="region of interest" description="Disordered" evidence="1">
    <location>
        <begin position="90"/>
        <end position="137"/>
    </location>
</feature>
<evidence type="ECO:0000313" key="3">
    <source>
        <dbReference type="Proteomes" id="UP000678499"/>
    </source>
</evidence>
<evidence type="ECO:0000256" key="1">
    <source>
        <dbReference type="SAM" id="MobiDB-lite"/>
    </source>
</evidence>
<feature type="compositionally biased region" description="Polar residues" evidence="1">
    <location>
        <begin position="1009"/>
        <end position="1032"/>
    </location>
</feature>
<reference evidence="2" key="1">
    <citation type="submission" date="2020-11" db="EMBL/GenBank/DDBJ databases">
        <authorList>
            <person name="Tran Van P."/>
        </authorList>
    </citation>
    <scope>NUCLEOTIDE SEQUENCE</scope>
</reference>
<feature type="region of interest" description="Disordered" evidence="1">
    <location>
        <begin position="957"/>
        <end position="994"/>
    </location>
</feature>
<dbReference type="EMBL" id="CAJPEX010000042">
    <property type="protein sequence ID" value="CAG0912698.1"/>
    <property type="molecule type" value="Genomic_DNA"/>
</dbReference>
<sequence length="1080" mass="111125">MWKRIREFVNSSPPDASVSDGSDNPVGILYDRIATPSCIEGFSSSTPSSYFHAPLQPNSLKAVSSWKARTSSNHASRNVATPYAVRKRHVLNPSRGEPSSHVRDGMNTSRPGGILSLDSFNESDSRPMDRLSETDGLHTRYEDKKEVENRLVEILIERSKLAKKRALLRENSDYSSKKLPKRMRKDSSSGSDRSEDSDAPPVTMPSPMKSARTSPSTSSRPLANGSPSRFSERCGVPAKNGQKSQLQIPVENLGSASLQSLACMPVAVSASVSPISPPSRSKIVSNHLLTNTSTAPLPSRSVQDGIGGEYRSSHAITLASTSKPSRISMEKPESEKIEELRQSAGAIEGKQKTNLRKVSVWEESPTGKSFSLLPHRGVMKVPEELRYYHSPLPEDELPEKNAEPTKQKISPLVPGGRLGPIPVSHDRRSATPKGIMSNYVLQRALASARKSGISSQLHRASLLTPHSFGVDKAAKMLTPPRSLFPTTVSESQGPEIFVPVSTPTSVETPFSISVTSGVSPIASVNLPMPTIKPAQVMVSGSSNSALMSSVVSQPSTASPLLPPEPVAVADAEKLPAISVGQATETVAKTEADKNPMKSASCLSALVGFKLPTSSAAGSETSKPASAVPTNAAPELPAAVQTFATATPVVAASEVKPFSAGFSLPPAFGAPGKPPISTSSIPAVTTTPSSTSWMVPPPVPPASSTLEAPKFNFGTSVTSPPLTTTQTTSVVLPPTFSFGKTAAPFTFGAKAVVSEAKPEEVATSKPFTFGSSAAPTFNFGSSATGLTSAAPSSSIQPFKFGSSSTKRDLEQTGAASITSAFSFGSAASTTAKPATTTEPAQSAFTFGSSGSTGSAAPSFSFGTGTDPSKNLFSFKAGTNAAKPTEAVAPFTFGGSSKPAEMGSTGGFTFGSTSSAAPAAAPVGSPPAFSFGGSASATNASGSSGFGFGQALTTTSPGFPFGSNAAPAPKPFGQQNAGGFSFDSSGSATNPPAAGVSSPASGFAFGLGSTPATAGAPTQQSGGFQFGASSTQSFPFEAGMSASGPAFNPGFPAQAPPGGGPLFSVGAAPNRPKITARRRARR</sequence>
<proteinExistence type="predicted"/>
<feature type="compositionally biased region" description="Low complexity" evidence="1">
    <location>
        <begin position="1042"/>
        <end position="1051"/>
    </location>
</feature>
<dbReference type="EMBL" id="OA882079">
    <property type="protein sequence ID" value="CAD7272546.1"/>
    <property type="molecule type" value="Genomic_DNA"/>
</dbReference>